<dbReference type="Gene3D" id="2.102.10.10">
    <property type="entry name" value="Rieske [2Fe-2S] iron-sulphur domain"/>
    <property type="match status" value="1"/>
</dbReference>
<dbReference type="PANTHER" id="PTHR21496">
    <property type="entry name" value="FERREDOXIN-RELATED"/>
    <property type="match status" value="1"/>
</dbReference>
<evidence type="ECO:0000256" key="5">
    <source>
        <dbReference type="ARBA" id="ARBA00034078"/>
    </source>
</evidence>
<evidence type="ECO:0000256" key="2">
    <source>
        <dbReference type="ARBA" id="ARBA00022723"/>
    </source>
</evidence>
<dbReference type="AlphaFoldDB" id="K2RDW2"/>
<dbReference type="PANTHER" id="PTHR21496:SF0">
    <property type="entry name" value="RIESKE DOMAIN-CONTAINING PROTEIN"/>
    <property type="match status" value="1"/>
</dbReference>
<proteinExistence type="predicted"/>
<dbReference type="InterPro" id="IPR017941">
    <property type="entry name" value="Rieske_2Fe-2S"/>
</dbReference>
<evidence type="ECO:0000256" key="4">
    <source>
        <dbReference type="ARBA" id="ARBA00023014"/>
    </source>
</evidence>
<evidence type="ECO:0000259" key="6">
    <source>
        <dbReference type="PROSITE" id="PS51296"/>
    </source>
</evidence>
<keyword evidence="4" id="KW-0411">Iron-sulfur</keyword>
<gene>
    <name evidence="7" type="ORF">A994_03613</name>
</gene>
<name>K2RDW2_METFP</name>
<dbReference type="PROSITE" id="PS51296">
    <property type="entry name" value="RIESKE"/>
    <property type="match status" value="1"/>
</dbReference>
<dbReference type="InterPro" id="IPR036922">
    <property type="entry name" value="Rieske_2Fe-2S_sf"/>
</dbReference>
<keyword evidence="2" id="KW-0479">Metal-binding</keyword>
<comment type="caution">
    <text evidence="7">The sequence shown here is derived from an EMBL/GenBank/DDBJ whole genome shotgun (WGS) entry which is preliminary data.</text>
</comment>
<evidence type="ECO:0000313" key="8">
    <source>
        <dbReference type="Proteomes" id="UP000007360"/>
    </source>
</evidence>
<keyword evidence="1" id="KW-0001">2Fe-2S</keyword>
<accession>K2RDW2</accession>
<protein>
    <submittedName>
        <fullName evidence="7">Rieske (2Fe-2S) domain-containing protein</fullName>
    </submittedName>
</protein>
<keyword evidence="3" id="KW-0408">Iron</keyword>
<dbReference type="Pfam" id="PF00355">
    <property type="entry name" value="Rieske"/>
    <property type="match status" value="1"/>
</dbReference>
<sequence>MAFTEVCKTNDLDDGEMKKLVLEGFDILIARSGDDFFVADNKCPHMGGNLSQGTLEGTIITCPVHHSKFNLKNGEVIRWTDFTGFKLTIAKLFKSPKPLKIYEIKVEDDKVFAELPY</sequence>
<keyword evidence="8" id="KW-1185">Reference proteome</keyword>
<reference evidence="7 8" key="1">
    <citation type="journal article" date="2012" name="J. Bacteriol.">
        <title>Draft genome sequence of Methanobacterium formicicum DSM 3637, an archaebacterium isolated from the methane producer amoeba Pelomyxa palustris.</title>
        <authorList>
            <person name="Gutierrez G."/>
        </authorList>
    </citation>
    <scope>NUCLEOTIDE SEQUENCE [LARGE SCALE GENOMIC DNA]</scope>
    <source>
        <strain evidence="8">DSM 3637 / PP1</strain>
    </source>
</reference>
<feature type="domain" description="Rieske" evidence="6">
    <location>
        <begin position="4"/>
        <end position="113"/>
    </location>
</feature>
<dbReference type="PATRIC" id="fig|1204725.3.peg.728"/>
<dbReference type="OrthoDB" id="6837at2157"/>
<dbReference type="RefSeq" id="WP_004029930.1">
    <property type="nucleotide sequence ID" value="NZ_AMPO01000002.1"/>
</dbReference>
<evidence type="ECO:0000313" key="7">
    <source>
        <dbReference type="EMBL" id="EKF86539.1"/>
    </source>
</evidence>
<dbReference type="Proteomes" id="UP000007360">
    <property type="component" value="Unassembled WGS sequence"/>
</dbReference>
<dbReference type="GO" id="GO:0051537">
    <property type="term" value="F:2 iron, 2 sulfur cluster binding"/>
    <property type="evidence" value="ECO:0007669"/>
    <property type="project" value="UniProtKB-KW"/>
</dbReference>
<dbReference type="EMBL" id="AMPO01000002">
    <property type="protein sequence ID" value="EKF86539.1"/>
    <property type="molecule type" value="Genomic_DNA"/>
</dbReference>
<organism evidence="7 8">
    <name type="scientific">Methanobacterium formicicum (strain DSM 3637 / PP1)</name>
    <dbReference type="NCBI Taxonomy" id="1204725"/>
    <lineage>
        <taxon>Archaea</taxon>
        <taxon>Methanobacteriati</taxon>
        <taxon>Methanobacteriota</taxon>
        <taxon>Methanomada group</taxon>
        <taxon>Methanobacteria</taxon>
        <taxon>Methanobacteriales</taxon>
        <taxon>Methanobacteriaceae</taxon>
        <taxon>Methanobacterium</taxon>
    </lineage>
</organism>
<comment type="cofactor">
    <cofactor evidence="5">
        <name>[2Fe-2S] cluster</name>
        <dbReference type="ChEBI" id="CHEBI:190135"/>
    </cofactor>
</comment>
<dbReference type="GO" id="GO:0046872">
    <property type="term" value="F:metal ion binding"/>
    <property type="evidence" value="ECO:0007669"/>
    <property type="project" value="UniProtKB-KW"/>
</dbReference>
<dbReference type="SUPFAM" id="SSF50022">
    <property type="entry name" value="ISP domain"/>
    <property type="match status" value="1"/>
</dbReference>
<evidence type="ECO:0000256" key="1">
    <source>
        <dbReference type="ARBA" id="ARBA00022714"/>
    </source>
</evidence>
<evidence type="ECO:0000256" key="3">
    <source>
        <dbReference type="ARBA" id="ARBA00023004"/>
    </source>
</evidence>